<dbReference type="GO" id="GO:0009231">
    <property type="term" value="P:riboflavin biosynthetic process"/>
    <property type="evidence" value="ECO:0007669"/>
    <property type="project" value="UniProtKB-KW"/>
</dbReference>
<sequence length="224" mass="23892">MSIAEIRYMPRFDPRSTVHARVDRTADDIAVGKTIVLFDPACGEASLVVAAECATTESVAFMIRHTSGFVKVAVPEEDCVRLQLPQMWQLVQSAESSIPSVTVDAVEGIGTGISAADRAHTIRTIADPRTDPSALSRPGHVAPLIARGAGSGMAESVVRLMRSAGVRPMGALCELVSPVDATRMANEEESLGFASDHALTFLSVFDVAMCMPVVPKFEPMVRLP</sequence>
<evidence type="ECO:0000256" key="3">
    <source>
        <dbReference type="ARBA" id="ARBA00012153"/>
    </source>
</evidence>
<dbReference type="Proteomes" id="UP001185863">
    <property type="component" value="Unassembled WGS sequence"/>
</dbReference>
<evidence type="ECO:0000256" key="1">
    <source>
        <dbReference type="ARBA" id="ARBA00002284"/>
    </source>
</evidence>
<comment type="caution">
    <text evidence="6">The sequence shown here is derived from an EMBL/GenBank/DDBJ whole genome shotgun (WGS) entry which is preliminary data.</text>
</comment>
<dbReference type="GO" id="GO:0003935">
    <property type="term" value="F:GTP cyclohydrolase II activity"/>
    <property type="evidence" value="ECO:0007669"/>
    <property type="project" value="TreeGrafter"/>
</dbReference>
<gene>
    <name evidence="6" type="ORF">R4315_29125</name>
</gene>
<dbReference type="AlphaFoldDB" id="A0AAE5AA91"/>
<dbReference type="InterPro" id="IPR017945">
    <property type="entry name" value="DHBP_synth_RibB-like_a/b_dom"/>
</dbReference>
<dbReference type="Gene3D" id="3.90.870.10">
    <property type="entry name" value="DHBP synthase"/>
    <property type="match status" value="1"/>
</dbReference>
<name>A0AAE5AA91_9NOCA</name>
<evidence type="ECO:0000313" key="6">
    <source>
        <dbReference type="EMBL" id="MDV7268584.1"/>
    </source>
</evidence>
<proteinExistence type="predicted"/>
<comment type="pathway">
    <text evidence="2">Cofactor biosynthesis; riboflavin biosynthesis; 2-hydroxy-3-oxobutyl phosphate from D-ribulose 5-phosphate: step 1/1.</text>
</comment>
<dbReference type="GO" id="GO:0046872">
    <property type="term" value="F:metal ion binding"/>
    <property type="evidence" value="ECO:0007669"/>
    <property type="project" value="UniProtKB-KW"/>
</dbReference>
<reference evidence="6" key="1">
    <citation type="submission" date="2023-10" db="EMBL/GenBank/DDBJ databases">
        <title>Development of a sustainable strategy for remediation of hydrocarbon-contaminated territories based on the waste exchange concept.</title>
        <authorList>
            <person name="Krivoruchko A."/>
        </authorList>
    </citation>
    <scope>NUCLEOTIDE SEQUENCE</scope>
    <source>
        <strain evidence="6">IEGM 68</strain>
    </source>
</reference>
<dbReference type="PANTHER" id="PTHR21327:SF18">
    <property type="entry name" value="3,4-DIHYDROXY-2-BUTANONE 4-PHOSPHATE SYNTHASE"/>
    <property type="match status" value="1"/>
</dbReference>
<dbReference type="RefSeq" id="WP_317745055.1">
    <property type="nucleotide sequence ID" value="NZ_JAWLUP010000179.1"/>
</dbReference>
<dbReference type="EC" id="4.1.99.12" evidence="3"/>
<dbReference type="EMBL" id="JAWLUP010000179">
    <property type="protein sequence ID" value="MDV7268584.1"/>
    <property type="molecule type" value="Genomic_DNA"/>
</dbReference>
<evidence type="ECO:0000256" key="5">
    <source>
        <dbReference type="ARBA" id="ARBA00022723"/>
    </source>
</evidence>
<dbReference type="SUPFAM" id="SSF55821">
    <property type="entry name" value="YrdC/RibB"/>
    <property type="match status" value="1"/>
</dbReference>
<keyword evidence="4" id="KW-0686">Riboflavin biosynthesis</keyword>
<evidence type="ECO:0000313" key="7">
    <source>
        <dbReference type="Proteomes" id="UP001185863"/>
    </source>
</evidence>
<dbReference type="InterPro" id="IPR000422">
    <property type="entry name" value="DHBP_synthase_RibB"/>
</dbReference>
<protein>
    <recommendedName>
        <fullName evidence="3">3,4-dihydroxy-2-butanone-4-phosphate synthase</fullName>
        <ecNumber evidence="3">4.1.99.12</ecNumber>
    </recommendedName>
</protein>
<dbReference type="PANTHER" id="PTHR21327">
    <property type="entry name" value="GTP CYCLOHYDROLASE II-RELATED"/>
    <property type="match status" value="1"/>
</dbReference>
<accession>A0AAE5AA91</accession>
<evidence type="ECO:0000256" key="2">
    <source>
        <dbReference type="ARBA" id="ARBA00004904"/>
    </source>
</evidence>
<dbReference type="Pfam" id="PF00926">
    <property type="entry name" value="DHBP_synthase"/>
    <property type="match status" value="1"/>
</dbReference>
<dbReference type="GO" id="GO:0005829">
    <property type="term" value="C:cytosol"/>
    <property type="evidence" value="ECO:0007669"/>
    <property type="project" value="TreeGrafter"/>
</dbReference>
<dbReference type="GO" id="GO:0008686">
    <property type="term" value="F:3,4-dihydroxy-2-butanone-4-phosphate synthase activity"/>
    <property type="evidence" value="ECO:0007669"/>
    <property type="project" value="UniProtKB-EC"/>
</dbReference>
<organism evidence="6 7">
    <name type="scientific">Rhodococcus oxybenzonivorans</name>
    <dbReference type="NCBI Taxonomy" id="1990687"/>
    <lineage>
        <taxon>Bacteria</taxon>
        <taxon>Bacillati</taxon>
        <taxon>Actinomycetota</taxon>
        <taxon>Actinomycetes</taxon>
        <taxon>Mycobacteriales</taxon>
        <taxon>Nocardiaceae</taxon>
        <taxon>Rhodococcus</taxon>
    </lineage>
</organism>
<keyword evidence="6" id="KW-0456">Lyase</keyword>
<comment type="function">
    <text evidence="1">Catalyzes the conversion of D-ribulose 5-phosphate to formate and 3,4-dihydroxy-2-butanone 4-phosphate.</text>
</comment>
<keyword evidence="5" id="KW-0479">Metal-binding</keyword>
<evidence type="ECO:0000256" key="4">
    <source>
        <dbReference type="ARBA" id="ARBA00022619"/>
    </source>
</evidence>